<dbReference type="PIRSF" id="PIRSF000337">
    <property type="entry name" value="NTA_MOA"/>
    <property type="match status" value="1"/>
</dbReference>
<dbReference type="GO" id="GO:0004497">
    <property type="term" value="F:monooxygenase activity"/>
    <property type="evidence" value="ECO:0007669"/>
    <property type="project" value="UniProtKB-KW"/>
</dbReference>
<keyword evidence="4" id="KW-0503">Monooxygenase</keyword>
<dbReference type="InterPro" id="IPR016215">
    <property type="entry name" value="NTA_MOA"/>
</dbReference>
<keyword evidence="1 6" id="KW-0285">Flavoprotein</keyword>
<evidence type="ECO:0000256" key="1">
    <source>
        <dbReference type="ARBA" id="ARBA00022630"/>
    </source>
</evidence>
<evidence type="ECO:0000313" key="9">
    <source>
        <dbReference type="Proteomes" id="UP000397656"/>
    </source>
</evidence>
<proteinExistence type="inferred from homology"/>
<dbReference type="EMBL" id="CP062803">
    <property type="protein sequence ID" value="QOT77850.1"/>
    <property type="molecule type" value="Genomic_DNA"/>
</dbReference>
<comment type="similarity">
    <text evidence="5">Belongs to the NtaA/SnaA/DszA monooxygenase family.</text>
</comment>
<dbReference type="Proteomes" id="UP000397656">
    <property type="component" value="Chromosome 1"/>
</dbReference>
<evidence type="ECO:0000256" key="6">
    <source>
        <dbReference type="PIRSR" id="PIRSR000337-1"/>
    </source>
</evidence>
<dbReference type="RefSeq" id="WP_150987682.1">
    <property type="nucleotide sequence ID" value="NZ_CP062803.1"/>
</dbReference>
<feature type="binding site" evidence="6">
    <location>
        <position position="154"/>
    </location>
    <ligand>
        <name>FMN</name>
        <dbReference type="ChEBI" id="CHEBI:58210"/>
    </ligand>
</feature>
<dbReference type="InterPro" id="IPR036661">
    <property type="entry name" value="Luciferase-like_sf"/>
</dbReference>
<accession>A0A643FQR2</accession>
<dbReference type="AlphaFoldDB" id="A0A643FQR2"/>
<evidence type="ECO:0000256" key="3">
    <source>
        <dbReference type="ARBA" id="ARBA00023002"/>
    </source>
</evidence>
<dbReference type="NCBIfam" id="TIGR03860">
    <property type="entry name" value="FMN_nitrolo"/>
    <property type="match status" value="1"/>
</dbReference>
<gene>
    <name evidence="8" type="ORF">F7R26_007400</name>
</gene>
<reference evidence="8 9" key="1">
    <citation type="submission" date="2020-10" db="EMBL/GenBank/DDBJ databases">
        <title>Complete genome sequence of Cupriavidus basilensis CCUG 49340T.</title>
        <authorList>
            <person name="Salva-Serra F."/>
            <person name="Donoso R.A."/>
            <person name="Cho K.H."/>
            <person name="Yoo J.A."/>
            <person name="Lee K."/>
            <person name="Yoon S.-H."/>
            <person name="Perez-Pantoja D."/>
            <person name="Moore E.R.B."/>
        </authorList>
    </citation>
    <scope>NUCLEOTIDE SEQUENCE [LARGE SCALE GENOMIC DNA]</scope>
    <source>
        <strain evidence="9">CCUG 49340</strain>
    </source>
</reference>
<dbReference type="PANTHER" id="PTHR30011:SF16">
    <property type="entry name" value="C2H2 FINGER DOMAIN TRANSCRIPTION FACTOR (EUROFUNG)-RELATED"/>
    <property type="match status" value="1"/>
</dbReference>
<evidence type="ECO:0000259" key="7">
    <source>
        <dbReference type="Pfam" id="PF00296"/>
    </source>
</evidence>
<evidence type="ECO:0000313" key="8">
    <source>
        <dbReference type="EMBL" id="QOT77850.1"/>
    </source>
</evidence>
<dbReference type="Gene3D" id="3.20.20.30">
    <property type="entry name" value="Luciferase-like domain"/>
    <property type="match status" value="1"/>
</dbReference>
<feature type="binding site" evidence="6">
    <location>
        <position position="225"/>
    </location>
    <ligand>
        <name>FMN</name>
        <dbReference type="ChEBI" id="CHEBI:58210"/>
    </ligand>
</feature>
<dbReference type="Pfam" id="PF00296">
    <property type="entry name" value="Bac_luciferase"/>
    <property type="match status" value="1"/>
</dbReference>
<feature type="binding site" evidence="6">
    <location>
        <position position="58"/>
    </location>
    <ligand>
        <name>FMN</name>
        <dbReference type="ChEBI" id="CHEBI:58210"/>
    </ligand>
</feature>
<feature type="binding site" evidence="6">
    <location>
        <position position="100"/>
    </location>
    <ligand>
        <name>FMN</name>
        <dbReference type="ChEBI" id="CHEBI:58210"/>
    </ligand>
</feature>
<dbReference type="SUPFAM" id="SSF51679">
    <property type="entry name" value="Bacterial luciferase-like"/>
    <property type="match status" value="1"/>
</dbReference>
<protein>
    <submittedName>
        <fullName evidence="8">LLM class flavin-dependent oxidoreductase</fullName>
    </submittedName>
</protein>
<evidence type="ECO:0000256" key="5">
    <source>
        <dbReference type="ARBA" id="ARBA00033748"/>
    </source>
</evidence>
<organism evidence="8 9">
    <name type="scientific">Cupriavidus basilensis</name>
    <dbReference type="NCBI Taxonomy" id="68895"/>
    <lineage>
        <taxon>Bacteria</taxon>
        <taxon>Pseudomonadati</taxon>
        <taxon>Pseudomonadota</taxon>
        <taxon>Betaproteobacteria</taxon>
        <taxon>Burkholderiales</taxon>
        <taxon>Burkholderiaceae</taxon>
        <taxon>Cupriavidus</taxon>
    </lineage>
</organism>
<evidence type="ECO:0000256" key="4">
    <source>
        <dbReference type="ARBA" id="ARBA00023033"/>
    </source>
</evidence>
<dbReference type="PANTHER" id="PTHR30011">
    <property type="entry name" value="ALKANESULFONATE MONOOXYGENASE-RELATED"/>
    <property type="match status" value="1"/>
</dbReference>
<dbReference type="GeneID" id="98400730"/>
<evidence type="ECO:0000256" key="2">
    <source>
        <dbReference type="ARBA" id="ARBA00022643"/>
    </source>
</evidence>
<keyword evidence="3" id="KW-0560">Oxidoreductase</keyword>
<feature type="domain" description="Luciferase-like" evidence="7">
    <location>
        <begin position="27"/>
        <end position="382"/>
    </location>
</feature>
<feature type="binding site" evidence="6">
    <location>
        <position position="150"/>
    </location>
    <ligand>
        <name>FMN</name>
        <dbReference type="ChEBI" id="CHEBI:58210"/>
    </ligand>
</feature>
<dbReference type="GO" id="GO:0016705">
    <property type="term" value="F:oxidoreductase activity, acting on paired donors, with incorporation or reduction of molecular oxygen"/>
    <property type="evidence" value="ECO:0007669"/>
    <property type="project" value="InterPro"/>
</dbReference>
<dbReference type="CDD" id="cd01095">
    <property type="entry name" value="Nitrilotriacetate_monoxgenase"/>
    <property type="match status" value="1"/>
</dbReference>
<dbReference type="InterPro" id="IPR011251">
    <property type="entry name" value="Luciferase-like_dom"/>
</dbReference>
<sequence length="448" mass="49151">MTRHRQLHLGAFMRPAAIHTGAWRYPGADPHANFSLDQMRRSIRRLEEAKFDAFFMADHLALLNMPTAALMRSHTVTSFEPFTLLSALSAVTERIGLIATASTTFDAPYHIARRFASLDHISGGRAGWNVVTTANPDAALNFGYESQMGHDDRYELAREFVDVVTGLWDSFADDAFVRNTESGVFVDPARIHAISHTGPSLKVRGPLNIARPPQGWPVIVQAGASPAGRQFAAETAEVIFGAPPTIEAARSFNADVRTRMAAIGRAPDALRYLPGAFVVVADSKDEALERRATLDSLIHYDSGIGSLNAMLGFDVSGHDPDGPLPEIPETEAGRSQRERMVNLAREKGLTIRELARAAGSYSGFAFVGTATSIADEMQEWLETEAADGFNVMFPWIPGGLDEVVDKLVPELQQRGLFRREYEGRTLREHLGLPRPSNRFFPREPSAAA</sequence>
<name>A0A643FQR2_9BURK</name>
<dbReference type="InterPro" id="IPR051260">
    <property type="entry name" value="Diverse_substr_monoxygenases"/>
</dbReference>
<keyword evidence="2 6" id="KW-0288">FMN</keyword>